<feature type="domain" description="ChsH2 C-terminal OB-fold" evidence="1">
    <location>
        <begin position="60"/>
        <end position="122"/>
    </location>
</feature>
<dbReference type="PANTHER" id="PTHR34075:SF5">
    <property type="entry name" value="BLR3430 PROTEIN"/>
    <property type="match status" value="1"/>
</dbReference>
<dbReference type="SUPFAM" id="SSF50249">
    <property type="entry name" value="Nucleic acid-binding proteins"/>
    <property type="match status" value="1"/>
</dbReference>
<keyword evidence="4" id="KW-1185">Reference proteome</keyword>
<proteinExistence type="predicted"/>
<keyword evidence="3" id="KW-0238">DNA-binding</keyword>
<dbReference type="InterPro" id="IPR052513">
    <property type="entry name" value="Thioester_dehydratase-like"/>
</dbReference>
<dbReference type="InterPro" id="IPR012340">
    <property type="entry name" value="NA-bd_OB-fold"/>
</dbReference>
<dbReference type="Gene3D" id="6.10.30.10">
    <property type="match status" value="1"/>
</dbReference>
<organism evidence="3 4">
    <name type="scientific">Rhodococcus zopfii</name>
    <dbReference type="NCBI Taxonomy" id="43772"/>
    <lineage>
        <taxon>Bacteria</taxon>
        <taxon>Bacillati</taxon>
        <taxon>Actinomycetota</taxon>
        <taxon>Actinomycetes</taxon>
        <taxon>Mycobacteriales</taxon>
        <taxon>Nocardiaceae</taxon>
        <taxon>Rhodococcus</taxon>
    </lineage>
</organism>
<evidence type="ECO:0000313" key="3">
    <source>
        <dbReference type="EMBL" id="MDV2476240.1"/>
    </source>
</evidence>
<reference evidence="3 4" key="1">
    <citation type="submission" date="2019-10" db="EMBL/GenBank/DDBJ databases">
        <title>Draft Genome Assembly of Rhodococcus zopfii DSM44189.</title>
        <authorList>
            <person name="Sutton J.M."/>
            <person name="Akob D.M."/>
            <person name="Bushman T.J."/>
        </authorList>
    </citation>
    <scope>NUCLEOTIDE SEQUENCE [LARGE SCALE GENOMIC DNA]</scope>
    <source>
        <strain evidence="3 4">DSM 44189</strain>
    </source>
</reference>
<gene>
    <name evidence="3" type="ORF">F8M49_14410</name>
</gene>
<evidence type="ECO:0000259" key="2">
    <source>
        <dbReference type="Pfam" id="PF12172"/>
    </source>
</evidence>
<accession>A0ABU3WQJ8</accession>
<comment type="caution">
    <text evidence="3">The sequence shown here is derived from an EMBL/GenBank/DDBJ whole genome shotgun (WGS) entry which is preliminary data.</text>
</comment>
<protein>
    <submittedName>
        <fullName evidence="3">DNA-binding protein</fullName>
    </submittedName>
</protein>
<sequence length="149" mass="16854">MTDAHTAAEAWGPAPDGLDRPHWDGLLEGELRLQICADCGSWIWGPQTVCGNCHSFELRWEAVEPTGTVYSWHRSWYPYMDEYASRLPYVTVLVELPHAGGRRVLGILVDDLDEDPRIGDEVIGAVEHDEGATWPLVRWRRTRATKGDK</sequence>
<dbReference type="InterPro" id="IPR002878">
    <property type="entry name" value="ChsH2_C"/>
</dbReference>
<dbReference type="Pfam" id="PF01796">
    <property type="entry name" value="OB_ChsH2_C"/>
    <property type="match status" value="1"/>
</dbReference>
<dbReference type="Pfam" id="PF12172">
    <property type="entry name" value="zf-ChsH2"/>
    <property type="match status" value="1"/>
</dbReference>
<dbReference type="GO" id="GO:0003677">
    <property type="term" value="F:DNA binding"/>
    <property type="evidence" value="ECO:0007669"/>
    <property type="project" value="UniProtKB-KW"/>
</dbReference>
<dbReference type="PANTHER" id="PTHR34075">
    <property type="entry name" value="BLR3430 PROTEIN"/>
    <property type="match status" value="1"/>
</dbReference>
<name>A0ABU3WQJ8_9NOCA</name>
<dbReference type="Proteomes" id="UP001275440">
    <property type="component" value="Unassembled WGS sequence"/>
</dbReference>
<dbReference type="RefSeq" id="WP_138999999.1">
    <property type="nucleotide sequence ID" value="NZ_VBRU01000026.1"/>
</dbReference>
<evidence type="ECO:0000259" key="1">
    <source>
        <dbReference type="Pfam" id="PF01796"/>
    </source>
</evidence>
<dbReference type="EMBL" id="WBMO01000001">
    <property type="protein sequence ID" value="MDV2476240.1"/>
    <property type="molecule type" value="Genomic_DNA"/>
</dbReference>
<dbReference type="InterPro" id="IPR022002">
    <property type="entry name" value="ChsH2_Znr"/>
</dbReference>
<feature type="domain" description="ChsH2 rubredoxin-like zinc ribbon" evidence="2">
    <location>
        <begin position="23"/>
        <end position="58"/>
    </location>
</feature>
<evidence type="ECO:0000313" key="4">
    <source>
        <dbReference type="Proteomes" id="UP001275440"/>
    </source>
</evidence>